<dbReference type="Proteomes" id="UP000653454">
    <property type="component" value="Unassembled WGS sequence"/>
</dbReference>
<accession>A0A8S4FJ44</accession>
<keyword evidence="3" id="KW-1185">Reference proteome</keyword>
<protein>
    <submittedName>
        <fullName evidence="2">(diamondback moth) hypothetical protein</fullName>
    </submittedName>
</protein>
<proteinExistence type="predicted"/>
<dbReference type="EMBL" id="CAJHNJ030000035">
    <property type="protein sequence ID" value="CAG9128259.1"/>
    <property type="molecule type" value="Genomic_DNA"/>
</dbReference>
<keyword evidence="1" id="KW-0472">Membrane</keyword>
<reference evidence="2" key="1">
    <citation type="submission" date="2020-11" db="EMBL/GenBank/DDBJ databases">
        <authorList>
            <person name="Whiteford S."/>
        </authorList>
    </citation>
    <scope>NUCLEOTIDE SEQUENCE</scope>
</reference>
<evidence type="ECO:0000256" key="1">
    <source>
        <dbReference type="SAM" id="Phobius"/>
    </source>
</evidence>
<gene>
    <name evidence="2" type="ORF">PLXY2_LOCUS9156</name>
</gene>
<organism evidence="2 3">
    <name type="scientific">Plutella xylostella</name>
    <name type="common">Diamondback moth</name>
    <name type="synonym">Plutella maculipennis</name>
    <dbReference type="NCBI Taxonomy" id="51655"/>
    <lineage>
        <taxon>Eukaryota</taxon>
        <taxon>Metazoa</taxon>
        <taxon>Ecdysozoa</taxon>
        <taxon>Arthropoda</taxon>
        <taxon>Hexapoda</taxon>
        <taxon>Insecta</taxon>
        <taxon>Pterygota</taxon>
        <taxon>Neoptera</taxon>
        <taxon>Endopterygota</taxon>
        <taxon>Lepidoptera</taxon>
        <taxon>Glossata</taxon>
        <taxon>Ditrysia</taxon>
        <taxon>Yponomeutoidea</taxon>
        <taxon>Plutellidae</taxon>
        <taxon>Plutella</taxon>
    </lineage>
</organism>
<evidence type="ECO:0000313" key="2">
    <source>
        <dbReference type="EMBL" id="CAG9128259.1"/>
    </source>
</evidence>
<feature type="transmembrane region" description="Helical" evidence="1">
    <location>
        <begin position="42"/>
        <end position="64"/>
    </location>
</feature>
<sequence length="105" mass="12112">MAPKRRKRAASRWTKLERGQKALSYEEVQSARQEVHWRRSRCLLQFLFWGVMAMCLATIIFILATSTCHDTESRVVTAVPPVHMTFAPLITHGKALNDIYESYAM</sequence>
<name>A0A8S4FJ44_PLUXY</name>
<dbReference type="AlphaFoldDB" id="A0A8S4FJ44"/>
<comment type="caution">
    <text evidence="2">The sequence shown here is derived from an EMBL/GenBank/DDBJ whole genome shotgun (WGS) entry which is preliminary data.</text>
</comment>
<keyword evidence="1" id="KW-1133">Transmembrane helix</keyword>
<keyword evidence="1" id="KW-0812">Transmembrane</keyword>
<evidence type="ECO:0000313" key="3">
    <source>
        <dbReference type="Proteomes" id="UP000653454"/>
    </source>
</evidence>